<dbReference type="RefSeq" id="WP_091783322.1">
    <property type="nucleotide sequence ID" value="NZ_LT629711.1"/>
</dbReference>
<dbReference type="Gene3D" id="3.60.15.10">
    <property type="entry name" value="Ribonuclease Z/Hydroxyacylglutathione hydrolase-like"/>
    <property type="match status" value="1"/>
</dbReference>
<dbReference type="STRING" id="443156.SAMN04489867_1391"/>
<dbReference type="SMART" id="SM00849">
    <property type="entry name" value="Lactamase_B"/>
    <property type="match status" value="1"/>
</dbReference>
<dbReference type="InterPro" id="IPR001279">
    <property type="entry name" value="Metallo-B-lactamas"/>
</dbReference>
<proteinExistence type="predicted"/>
<evidence type="ECO:0000259" key="1">
    <source>
        <dbReference type="SMART" id="SM00849"/>
    </source>
</evidence>
<name>A0A1H0PVM9_9MICO</name>
<organism evidence="2 3">
    <name type="scientific">Pedococcus dokdonensis</name>
    <dbReference type="NCBI Taxonomy" id="443156"/>
    <lineage>
        <taxon>Bacteria</taxon>
        <taxon>Bacillati</taxon>
        <taxon>Actinomycetota</taxon>
        <taxon>Actinomycetes</taxon>
        <taxon>Micrococcales</taxon>
        <taxon>Intrasporangiaceae</taxon>
        <taxon>Pedococcus</taxon>
    </lineage>
</organism>
<accession>A0A1H0PVM9</accession>
<protein>
    <submittedName>
        <fullName evidence="2">L-ascorbate metabolism protein UlaG, beta-lactamase superfamily</fullName>
    </submittedName>
</protein>
<dbReference type="AlphaFoldDB" id="A0A1H0PVM9"/>
<dbReference type="EMBL" id="LT629711">
    <property type="protein sequence ID" value="SDP09084.1"/>
    <property type="molecule type" value="Genomic_DNA"/>
</dbReference>
<dbReference type="OrthoDB" id="3190691at2"/>
<sequence length="220" mass="23377">MRITHLGHASLLLEVADARILLDPGVWSPAAQEVRDLDAVLVTHQHPDHLDQERLPDLLKANPGAQLVADPDTAKLLQDKGIDATSFAAGDTVTLGAVTVQGVGELHALIHDEIPVIHNTGMRVSAEGEPTFFHPGDALDAEPEGVDVLAFPLNAPWARSRDLTGFLRRLAAPHAIPVHDGLLSQAGRTLYLNQAANLGSQETRIADLAGGEPAEFRPGA</sequence>
<evidence type="ECO:0000313" key="3">
    <source>
        <dbReference type="Proteomes" id="UP000199077"/>
    </source>
</evidence>
<dbReference type="InterPro" id="IPR050114">
    <property type="entry name" value="UPF0173_UPF0282_UlaG_hydrolase"/>
</dbReference>
<reference evidence="3" key="1">
    <citation type="submission" date="2016-10" db="EMBL/GenBank/DDBJ databases">
        <authorList>
            <person name="Varghese N."/>
            <person name="Submissions S."/>
        </authorList>
    </citation>
    <scope>NUCLEOTIDE SEQUENCE [LARGE SCALE GENOMIC DNA]</scope>
    <source>
        <strain evidence="3">DSM 22329</strain>
    </source>
</reference>
<dbReference type="Proteomes" id="UP000199077">
    <property type="component" value="Chromosome I"/>
</dbReference>
<dbReference type="InterPro" id="IPR036866">
    <property type="entry name" value="RibonucZ/Hydroxyglut_hydro"/>
</dbReference>
<gene>
    <name evidence="2" type="ORF">SAMN04489867_1391</name>
</gene>
<keyword evidence="3" id="KW-1185">Reference proteome</keyword>
<feature type="domain" description="Metallo-beta-lactamase" evidence="1">
    <location>
        <begin position="7"/>
        <end position="174"/>
    </location>
</feature>
<evidence type="ECO:0000313" key="2">
    <source>
        <dbReference type="EMBL" id="SDP09084.1"/>
    </source>
</evidence>
<dbReference type="Pfam" id="PF13483">
    <property type="entry name" value="Lactamase_B_3"/>
    <property type="match status" value="1"/>
</dbReference>
<dbReference type="PANTHER" id="PTHR43546">
    <property type="entry name" value="UPF0173 METAL-DEPENDENT HYDROLASE MJ1163-RELATED"/>
    <property type="match status" value="1"/>
</dbReference>
<dbReference type="PANTHER" id="PTHR43546:SF3">
    <property type="entry name" value="UPF0173 METAL-DEPENDENT HYDROLASE MJ1163"/>
    <property type="match status" value="1"/>
</dbReference>
<dbReference type="SUPFAM" id="SSF56281">
    <property type="entry name" value="Metallo-hydrolase/oxidoreductase"/>
    <property type="match status" value="1"/>
</dbReference>